<evidence type="ECO:0000313" key="2">
    <source>
        <dbReference type="EMBL" id="SFE79859.1"/>
    </source>
</evidence>
<dbReference type="AlphaFoldDB" id="A0A1I2DHD3"/>
<protein>
    <submittedName>
        <fullName evidence="2">Uncharacterized protein</fullName>
    </submittedName>
</protein>
<evidence type="ECO:0000313" key="3">
    <source>
        <dbReference type="Proteomes" id="UP000198589"/>
    </source>
</evidence>
<keyword evidence="1" id="KW-0472">Membrane</keyword>
<keyword evidence="3" id="KW-1185">Reference proteome</keyword>
<name>A0A1I2DHD3_9ACTN</name>
<proteinExistence type="predicted"/>
<gene>
    <name evidence="2" type="ORF">SAMN05216574_1062</name>
</gene>
<evidence type="ECO:0000256" key="1">
    <source>
        <dbReference type="SAM" id="Phobius"/>
    </source>
</evidence>
<keyword evidence="1" id="KW-0812">Transmembrane</keyword>
<organism evidence="2 3">
    <name type="scientific">Blastococcus tunisiensis</name>
    <dbReference type="NCBI Taxonomy" id="1798228"/>
    <lineage>
        <taxon>Bacteria</taxon>
        <taxon>Bacillati</taxon>
        <taxon>Actinomycetota</taxon>
        <taxon>Actinomycetes</taxon>
        <taxon>Geodermatophilales</taxon>
        <taxon>Geodermatophilaceae</taxon>
        <taxon>Blastococcus</taxon>
    </lineage>
</organism>
<dbReference type="Proteomes" id="UP000198589">
    <property type="component" value="Unassembled WGS sequence"/>
</dbReference>
<dbReference type="STRING" id="1798228.SAMN05216574_1062"/>
<accession>A0A1I2DHD3</accession>
<dbReference type="EMBL" id="FOND01000006">
    <property type="protein sequence ID" value="SFE79859.1"/>
    <property type="molecule type" value="Genomic_DNA"/>
</dbReference>
<keyword evidence="1" id="KW-1133">Transmembrane helix</keyword>
<feature type="transmembrane region" description="Helical" evidence="1">
    <location>
        <begin position="45"/>
        <end position="78"/>
    </location>
</feature>
<sequence length="107" mass="11682">MLSHHERQGWTDPVQCFDAEAEEPVRGNRHRTHRRARQFRGQHDLVAGACIAIMLVFVGAPVVGLAVGGATALGWLLWRYWPQGTTPATVCALPAGETSGNRVSPRV</sequence>
<reference evidence="3" key="1">
    <citation type="submission" date="2016-10" db="EMBL/GenBank/DDBJ databases">
        <authorList>
            <person name="Varghese N."/>
            <person name="Submissions S."/>
        </authorList>
    </citation>
    <scope>NUCLEOTIDE SEQUENCE [LARGE SCALE GENOMIC DNA]</scope>
    <source>
        <strain evidence="3">DSM 46838</strain>
    </source>
</reference>